<proteinExistence type="predicted"/>
<dbReference type="OrthoDB" id="62952at2759"/>
<reference evidence="2" key="1">
    <citation type="submission" date="2021-07" db="EMBL/GenBank/DDBJ databases">
        <title>Elsinoe batatas strain:CRI-CJ2 Genome sequencing and assembly.</title>
        <authorList>
            <person name="Huang L."/>
        </authorList>
    </citation>
    <scope>NUCLEOTIDE SEQUENCE</scope>
    <source>
        <strain evidence="2">CRI-CJ2</strain>
    </source>
</reference>
<dbReference type="InterPro" id="IPR038883">
    <property type="entry name" value="AN11006-like"/>
</dbReference>
<evidence type="ECO:0000256" key="1">
    <source>
        <dbReference type="SAM" id="MobiDB-lite"/>
    </source>
</evidence>
<dbReference type="Proteomes" id="UP000809789">
    <property type="component" value="Unassembled WGS sequence"/>
</dbReference>
<sequence>MRTVLTFLGKRTYRSVQSLKTTMPNMASYHAARLSFYHQPPEVRNKIYAEALVSSWPILVWSGHPPEAFGEKWKPDLETPKRSLEGINTSLMKADARTSREATAVFYGHNTFTFGAAHEWRPVISWLRDIGDNRHRITKLELEVRGVSRAFQHADGLREGFADEFTDRVFPRHPLLQQPHGRKDWETGEVDVVDPEIEKIFSLLAISPDHASTDTIVPVTIYMDNVSGCYPGAYDDPTNEYLMMESLHLSMDLPNLIEAWRAKYTHHQRPIDVLWRSWGQKWQFEMMEAQFIDAGWDIIHHAYTGDQESDPQGEVGWEEIAKRPVEWTMRRKPLEGPIFASSPNPGGWGTPTTKLTITTPDGKPIKL</sequence>
<keyword evidence="3" id="KW-1185">Reference proteome</keyword>
<dbReference type="EMBL" id="JAESVG020000001">
    <property type="protein sequence ID" value="KAG8630900.1"/>
    <property type="molecule type" value="Genomic_DNA"/>
</dbReference>
<organism evidence="2 3">
    <name type="scientific">Elsinoe batatas</name>
    <dbReference type="NCBI Taxonomy" id="2601811"/>
    <lineage>
        <taxon>Eukaryota</taxon>
        <taxon>Fungi</taxon>
        <taxon>Dikarya</taxon>
        <taxon>Ascomycota</taxon>
        <taxon>Pezizomycotina</taxon>
        <taxon>Dothideomycetes</taxon>
        <taxon>Dothideomycetidae</taxon>
        <taxon>Myriangiales</taxon>
        <taxon>Elsinoaceae</taxon>
        <taxon>Elsinoe</taxon>
    </lineage>
</organism>
<dbReference type="PANTHER" id="PTHR42085:SF2">
    <property type="entry name" value="F-BOX DOMAIN-CONTAINING PROTEIN"/>
    <property type="match status" value="1"/>
</dbReference>
<feature type="compositionally biased region" description="Low complexity" evidence="1">
    <location>
        <begin position="350"/>
        <end position="359"/>
    </location>
</feature>
<evidence type="ECO:0000313" key="3">
    <source>
        <dbReference type="Proteomes" id="UP000809789"/>
    </source>
</evidence>
<comment type="caution">
    <text evidence="2">The sequence shown here is derived from an EMBL/GenBank/DDBJ whole genome shotgun (WGS) entry which is preliminary data.</text>
</comment>
<gene>
    <name evidence="2" type="ORF">KVT40_000040</name>
</gene>
<dbReference type="AlphaFoldDB" id="A0A8K0PG25"/>
<feature type="region of interest" description="Disordered" evidence="1">
    <location>
        <begin position="336"/>
        <end position="367"/>
    </location>
</feature>
<name>A0A8K0PG25_9PEZI</name>
<dbReference type="PANTHER" id="PTHR42085">
    <property type="entry name" value="F-BOX DOMAIN-CONTAINING PROTEIN"/>
    <property type="match status" value="1"/>
</dbReference>
<accession>A0A8K0PG25</accession>
<protein>
    <submittedName>
        <fullName evidence="2">Uncharacterized protein</fullName>
    </submittedName>
</protein>
<evidence type="ECO:0000313" key="2">
    <source>
        <dbReference type="EMBL" id="KAG8630900.1"/>
    </source>
</evidence>